<sequence>MSTNHSVITPAEAELQLDEKTANIQNAPSVETTKQAKKSGWGVLALIGGIFYKFKFLLVAFKFAKFFGTFASMFLMIALYTQQMGWWYAFGFVLLIALHECGHVLAAKLIGIPVSMPLFIPFVGAFITMKQQPTDARSEAIMAAGGPVLGSLGALACLVAGLMFNNNLLVALAYSGCLLNLLNLIPVHPLDGGRIVGAISPLMWLIGIPLMAFAALVFYNPIIILLLILGIIQAWKIWRSPDKSYYQVSTGTRLGFAAIYFGLMVVLGSAMTFVMVLRVPNVHVNVTDPPDDPQKNKYTVTVHSPLPFPGNAANLAAISAGKMPTPPEGSERLQYPATTRDYVPLDQIRIKQKFDTVVLTKENLAREKQKCLPFLQDNTDNMRYAVSDIPRNNAIVTVANPNSSKRFIYSGTTGLCLEFSANKFPVYAAETFIRTANPTGVPPDITNDWYMKIAMQIALKSQAKVAYITDKGAAYLVSYWSEQTGGLTLHYSWEFKKIGEWENTQVDYRFFDPRLRGLSVTNRGDAKELVKRFPLAQY</sequence>
<feature type="transmembrane region" description="Helical" evidence="12">
    <location>
        <begin position="202"/>
        <end position="235"/>
    </location>
</feature>
<keyword evidence="7" id="KW-0378">Hydrolase</keyword>
<feature type="domain" description="Peptidase M50" evidence="13">
    <location>
        <begin position="88"/>
        <end position="164"/>
    </location>
</feature>
<protein>
    <recommendedName>
        <fullName evidence="13">Peptidase M50 domain-containing protein</fullName>
    </recommendedName>
</protein>
<evidence type="ECO:0000256" key="8">
    <source>
        <dbReference type="ARBA" id="ARBA00022833"/>
    </source>
</evidence>
<dbReference type="GO" id="GO:0016020">
    <property type="term" value="C:membrane"/>
    <property type="evidence" value="ECO:0007669"/>
    <property type="project" value="UniProtKB-SubCell"/>
</dbReference>
<evidence type="ECO:0000313" key="15">
    <source>
        <dbReference type="Proteomes" id="UP000249396"/>
    </source>
</evidence>
<dbReference type="PANTHER" id="PTHR39188">
    <property type="entry name" value="MEMBRANE-ASSOCIATED ZINC METALLOPROTEASE M50B"/>
    <property type="match status" value="1"/>
</dbReference>
<comment type="caution">
    <text evidence="14">The sequence shown here is derived from an EMBL/GenBank/DDBJ whole genome shotgun (WGS) entry which is preliminary data.</text>
</comment>
<comment type="subcellular location">
    <subcellularLocation>
        <location evidence="2">Membrane</location>
        <topology evidence="2">Multi-pass membrane protein</topology>
    </subcellularLocation>
</comment>
<dbReference type="GO" id="GO:0046872">
    <property type="term" value="F:metal ion binding"/>
    <property type="evidence" value="ECO:0007669"/>
    <property type="project" value="UniProtKB-KW"/>
</dbReference>
<dbReference type="AlphaFoldDB" id="A0A2W4QPU0"/>
<keyword evidence="8" id="KW-0862">Zinc</keyword>
<evidence type="ECO:0000256" key="11">
    <source>
        <dbReference type="ARBA" id="ARBA00023136"/>
    </source>
</evidence>
<evidence type="ECO:0000256" key="3">
    <source>
        <dbReference type="ARBA" id="ARBA00007931"/>
    </source>
</evidence>
<feature type="transmembrane region" description="Helical" evidence="12">
    <location>
        <begin position="73"/>
        <end position="98"/>
    </location>
</feature>
<evidence type="ECO:0000256" key="2">
    <source>
        <dbReference type="ARBA" id="ARBA00004141"/>
    </source>
</evidence>
<evidence type="ECO:0000256" key="4">
    <source>
        <dbReference type="ARBA" id="ARBA00022670"/>
    </source>
</evidence>
<evidence type="ECO:0000256" key="12">
    <source>
        <dbReference type="SAM" id="Phobius"/>
    </source>
</evidence>
<comment type="similarity">
    <text evidence="3">Belongs to the peptidase M50B family.</text>
</comment>
<evidence type="ECO:0000256" key="6">
    <source>
        <dbReference type="ARBA" id="ARBA00022723"/>
    </source>
</evidence>
<dbReference type="InterPro" id="IPR008915">
    <property type="entry name" value="Peptidase_M50"/>
</dbReference>
<keyword evidence="5 12" id="KW-0812">Transmembrane</keyword>
<feature type="transmembrane region" description="Helical" evidence="12">
    <location>
        <begin position="104"/>
        <end position="128"/>
    </location>
</feature>
<accession>A0A2W4QPU0</accession>
<feature type="transmembrane region" description="Helical" evidence="12">
    <location>
        <begin position="41"/>
        <end position="61"/>
    </location>
</feature>
<evidence type="ECO:0000259" key="13">
    <source>
        <dbReference type="Pfam" id="PF02163"/>
    </source>
</evidence>
<feature type="transmembrane region" description="Helical" evidence="12">
    <location>
        <begin position="140"/>
        <end position="162"/>
    </location>
</feature>
<dbReference type="CDD" id="cd06160">
    <property type="entry name" value="S2P-M50_like_2"/>
    <property type="match status" value="1"/>
</dbReference>
<evidence type="ECO:0000313" key="14">
    <source>
        <dbReference type="EMBL" id="PZN74032.1"/>
    </source>
</evidence>
<reference evidence="14 15" key="1">
    <citation type="journal article" date="2018" name="Aquat. Microb. Ecol.">
        <title>Gammaproteobacterial methanotrophs dominate.</title>
        <authorList>
            <person name="Rissanen A.J."/>
            <person name="Saarenheimo J."/>
            <person name="Tiirola M."/>
            <person name="Peura S."/>
            <person name="Aalto S.L."/>
            <person name="Karvinen A."/>
            <person name="Nykanen H."/>
        </authorList>
    </citation>
    <scope>NUCLEOTIDE SEQUENCE [LARGE SCALE GENOMIC DNA]</scope>
    <source>
        <strain evidence="14">AMbin10</strain>
    </source>
</reference>
<dbReference type="Proteomes" id="UP000249396">
    <property type="component" value="Unassembled WGS sequence"/>
</dbReference>
<comment type="cofactor">
    <cofactor evidence="1">
        <name>Zn(2+)</name>
        <dbReference type="ChEBI" id="CHEBI:29105"/>
    </cofactor>
</comment>
<keyword evidence="9 12" id="KW-1133">Transmembrane helix</keyword>
<dbReference type="GO" id="GO:0006508">
    <property type="term" value="P:proteolysis"/>
    <property type="evidence" value="ECO:0007669"/>
    <property type="project" value="UniProtKB-KW"/>
</dbReference>
<dbReference type="Pfam" id="PF02163">
    <property type="entry name" value="Peptidase_M50"/>
    <property type="match status" value="1"/>
</dbReference>
<evidence type="ECO:0000256" key="1">
    <source>
        <dbReference type="ARBA" id="ARBA00001947"/>
    </source>
</evidence>
<evidence type="ECO:0000256" key="5">
    <source>
        <dbReference type="ARBA" id="ARBA00022692"/>
    </source>
</evidence>
<dbReference type="PANTHER" id="PTHR39188:SF3">
    <property type="entry name" value="STAGE IV SPORULATION PROTEIN FB"/>
    <property type="match status" value="1"/>
</dbReference>
<name>A0A2W4QPU0_9GAMM</name>
<keyword evidence="10" id="KW-0482">Metalloprotease</keyword>
<dbReference type="EMBL" id="QJPH01000438">
    <property type="protein sequence ID" value="PZN74032.1"/>
    <property type="molecule type" value="Genomic_DNA"/>
</dbReference>
<keyword evidence="4" id="KW-0645">Protease</keyword>
<feature type="transmembrane region" description="Helical" evidence="12">
    <location>
        <begin position="255"/>
        <end position="277"/>
    </location>
</feature>
<evidence type="ECO:0000256" key="9">
    <source>
        <dbReference type="ARBA" id="ARBA00022989"/>
    </source>
</evidence>
<proteinExistence type="inferred from homology"/>
<gene>
    <name evidence="14" type="ORF">DM484_21945</name>
</gene>
<keyword evidence="11 12" id="KW-0472">Membrane</keyword>
<organism evidence="14 15">
    <name type="scientific">Candidatus Methylumidiphilus alinenensis</name>
    <dbReference type="NCBI Taxonomy" id="2202197"/>
    <lineage>
        <taxon>Bacteria</taxon>
        <taxon>Pseudomonadati</taxon>
        <taxon>Pseudomonadota</taxon>
        <taxon>Gammaproteobacteria</taxon>
        <taxon>Methylococcales</taxon>
        <taxon>Candidatus Methylumidiphilus</taxon>
    </lineage>
</organism>
<feature type="transmembrane region" description="Helical" evidence="12">
    <location>
        <begin position="168"/>
        <end position="190"/>
    </location>
</feature>
<evidence type="ECO:0000256" key="7">
    <source>
        <dbReference type="ARBA" id="ARBA00022801"/>
    </source>
</evidence>
<keyword evidence="6" id="KW-0479">Metal-binding</keyword>
<dbReference type="GO" id="GO:0008237">
    <property type="term" value="F:metallopeptidase activity"/>
    <property type="evidence" value="ECO:0007669"/>
    <property type="project" value="UniProtKB-KW"/>
</dbReference>
<evidence type="ECO:0000256" key="10">
    <source>
        <dbReference type="ARBA" id="ARBA00023049"/>
    </source>
</evidence>